<keyword evidence="5" id="KW-0663">Pyridoxal phosphate</keyword>
<comment type="catalytic activity">
    <reaction evidence="1">
        <text>L-alanine = D-alanine</text>
        <dbReference type="Rhea" id="RHEA:20249"/>
        <dbReference type="ChEBI" id="CHEBI:57416"/>
        <dbReference type="ChEBI" id="CHEBI:57972"/>
        <dbReference type="EC" id="5.1.1.1"/>
    </reaction>
</comment>
<dbReference type="PANTHER" id="PTHR30511">
    <property type="entry name" value="ALANINE RACEMASE"/>
    <property type="match status" value="1"/>
</dbReference>
<dbReference type="PANTHER" id="PTHR30511:SF0">
    <property type="entry name" value="ALANINE RACEMASE, CATABOLIC-RELATED"/>
    <property type="match status" value="1"/>
</dbReference>
<evidence type="ECO:0000256" key="8">
    <source>
        <dbReference type="ARBA" id="ARBA00040146"/>
    </source>
</evidence>
<dbReference type="Pfam" id="PF01168">
    <property type="entry name" value="Ala_racemase_N"/>
    <property type="match status" value="1"/>
</dbReference>
<evidence type="ECO:0000256" key="4">
    <source>
        <dbReference type="ARBA" id="ARBA00013089"/>
    </source>
</evidence>
<comment type="function">
    <text evidence="7">Isomerizes L-alanine to D-alanine which is then oxidized to pyruvate by DadA.</text>
</comment>
<dbReference type="InterPro" id="IPR001608">
    <property type="entry name" value="Ala_racemase_N"/>
</dbReference>
<comment type="caution">
    <text evidence="10">The sequence shown here is derived from an EMBL/GenBank/DDBJ whole genome shotgun (WGS) entry which is preliminary data.</text>
</comment>
<accession>A0AAW9ECI4</accession>
<keyword evidence="6 10" id="KW-0413">Isomerase</keyword>
<evidence type="ECO:0000259" key="9">
    <source>
        <dbReference type="Pfam" id="PF01168"/>
    </source>
</evidence>
<dbReference type="InterPro" id="IPR020622">
    <property type="entry name" value="Ala_racemase_pyridoxalP-BS"/>
</dbReference>
<feature type="non-terminal residue" evidence="10">
    <location>
        <position position="1"/>
    </location>
</feature>
<dbReference type="InterPro" id="IPR000821">
    <property type="entry name" value="Ala_racemase"/>
</dbReference>
<dbReference type="SUPFAM" id="SSF51419">
    <property type="entry name" value="PLP-binding barrel"/>
    <property type="match status" value="1"/>
</dbReference>
<evidence type="ECO:0000256" key="1">
    <source>
        <dbReference type="ARBA" id="ARBA00000316"/>
    </source>
</evidence>
<dbReference type="PROSITE" id="PS00395">
    <property type="entry name" value="ALANINE_RACEMASE"/>
    <property type="match status" value="1"/>
</dbReference>
<dbReference type="GO" id="GO:0008784">
    <property type="term" value="F:alanine racemase activity"/>
    <property type="evidence" value="ECO:0007669"/>
    <property type="project" value="UniProtKB-EC"/>
</dbReference>
<reference evidence="10" key="1">
    <citation type="submission" date="2023-11" db="EMBL/GenBank/DDBJ databases">
        <title>Detection of rare carbapenemases in Enterobacterales - comparison of two colorimetric and two CIM-based carbapenemase assays.</title>
        <authorList>
            <person name="Schaffarczyk L."/>
            <person name="Noster J."/>
            <person name="Stelzer Y."/>
            <person name="Sattler J."/>
            <person name="Gatermann S."/>
            <person name="Hamprecht A."/>
        </authorList>
    </citation>
    <scope>NUCLEOTIDE SEQUENCE</scope>
    <source>
        <strain evidence="10">CIM-Cont-037</strain>
    </source>
</reference>
<evidence type="ECO:0000256" key="5">
    <source>
        <dbReference type="ARBA" id="ARBA00022898"/>
    </source>
</evidence>
<evidence type="ECO:0000256" key="3">
    <source>
        <dbReference type="ARBA" id="ARBA00007880"/>
    </source>
</evidence>
<feature type="domain" description="Alanine racemase N-terminal" evidence="9">
    <location>
        <begin position="5"/>
        <end position="67"/>
    </location>
</feature>
<feature type="non-terminal residue" evidence="10">
    <location>
        <position position="67"/>
    </location>
</feature>
<dbReference type="GO" id="GO:0030632">
    <property type="term" value="P:D-alanine biosynthetic process"/>
    <property type="evidence" value="ECO:0007669"/>
    <property type="project" value="TreeGrafter"/>
</dbReference>
<comment type="similarity">
    <text evidence="3">Belongs to the alanine racemase family.</text>
</comment>
<organism evidence="10 11">
    <name type="scientific">Klebsiella aerogenes</name>
    <name type="common">Enterobacter aerogenes</name>
    <dbReference type="NCBI Taxonomy" id="548"/>
    <lineage>
        <taxon>Bacteria</taxon>
        <taxon>Pseudomonadati</taxon>
        <taxon>Pseudomonadota</taxon>
        <taxon>Gammaproteobacteria</taxon>
        <taxon>Enterobacterales</taxon>
        <taxon>Enterobacteriaceae</taxon>
        <taxon>Klebsiella/Raoultella group</taxon>
        <taxon>Klebsiella</taxon>
    </lineage>
</organism>
<name>A0AAW9ECI4_KLEAE</name>
<dbReference type="EC" id="5.1.1.1" evidence="4"/>
<evidence type="ECO:0000256" key="7">
    <source>
        <dbReference type="ARBA" id="ARBA00037715"/>
    </source>
</evidence>
<dbReference type="InterPro" id="IPR029066">
    <property type="entry name" value="PLP-binding_barrel"/>
</dbReference>
<dbReference type="GO" id="GO:0030170">
    <property type="term" value="F:pyridoxal phosphate binding"/>
    <property type="evidence" value="ECO:0007669"/>
    <property type="project" value="TreeGrafter"/>
</dbReference>
<dbReference type="Gene3D" id="3.20.20.10">
    <property type="entry name" value="Alanine racemase"/>
    <property type="match status" value="1"/>
</dbReference>
<dbReference type="AlphaFoldDB" id="A0AAW9ECI4"/>
<evidence type="ECO:0000313" key="10">
    <source>
        <dbReference type="EMBL" id="MDX7019275.1"/>
    </source>
</evidence>
<protein>
    <recommendedName>
        <fullName evidence="8">Alanine racemase, catabolic</fullName>
        <ecNumber evidence="4">5.1.1.1</ecNumber>
    </recommendedName>
</protein>
<evidence type="ECO:0000256" key="2">
    <source>
        <dbReference type="ARBA" id="ARBA00001933"/>
    </source>
</evidence>
<evidence type="ECO:0000313" key="11">
    <source>
        <dbReference type="Proteomes" id="UP001279012"/>
    </source>
</evidence>
<proteinExistence type="inferred from homology"/>
<evidence type="ECO:0000256" key="6">
    <source>
        <dbReference type="ARBA" id="ARBA00023235"/>
    </source>
</evidence>
<dbReference type="Proteomes" id="UP001279012">
    <property type="component" value="Unassembled WGS sequence"/>
</dbReference>
<gene>
    <name evidence="10" type="ORF">SJ059_33165</name>
</gene>
<comment type="cofactor">
    <cofactor evidence="2">
        <name>pyridoxal 5'-phosphate</name>
        <dbReference type="ChEBI" id="CHEBI:597326"/>
    </cofactor>
</comment>
<dbReference type="GO" id="GO:0005829">
    <property type="term" value="C:cytosol"/>
    <property type="evidence" value="ECO:0007669"/>
    <property type="project" value="TreeGrafter"/>
</dbReference>
<sequence length="67" mass="7372">SWIEISRSALDFNVKKVQSLLGKQSSLCAVLKGDAYGHDLSLVAPIMIENNVQCIGVTNNQELKEVR</sequence>
<dbReference type="EMBL" id="JAWZZT010001881">
    <property type="protein sequence ID" value="MDX7019275.1"/>
    <property type="molecule type" value="Genomic_DNA"/>
</dbReference>